<comment type="caution">
    <text evidence="2">The sequence shown here is derived from an EMBL/GenBank/DDBJ whole genome shotgun (WGS) entry which is preliminary data.</text>
</comment>
<evidence type="ECO:0000313" key="3">
    <source>
        <dbReference type="Proteomes" id="UP001240447"/>
    </source>
</evidence>
<keyword evidence="1" id="KW-0472">Membrane</keyword>
<sequence>MTDADDTTTAADRPPGRIDYRLSQPLALRLMGGFLAVIGGAVFVVTLLVGVLSLPIVVLGVSVVLAVVLVFVVGALLTRRTWMVRLDAAGYRVRYVRGVGRAQARWADVEDAVVTKVAGEPCVVLRLRAGGTTTIPVRVLGGDPEEFVRELRQRLDHGRGYKRLR</sequence>
<feature type="transmembrane region" description="Helical" evidence="1">
    <location>
        <begin position="56"/>
        <end position="77"/>
    </location>
</feature>
<dbReference type="EMBL" id="JAUSQM010000001">
    <property type="protein sequence ID" value="MDP9821202.1"/>
    <property type="molecule type" value="Genomic_DNA"/>
</dbReference>
<feature type="transmembrane region" description="Helical" evidence="1">
    <location>
        <begin position="26"/>
        <end position="50"/>
    </location>
</feature>
<evidence type="ECO:0000313" key="2">
    <source>
        <dbReference type="EMBL" id="MDP9821202.1"/>
    </source>
</evidence>
<keyword evidence="3" id="KW-1185">Reference proteome</keyword>
<dbReference type="Proteomes" id="UP001240447">
    <property type="component" value="Unassembled WGS sequence"/>
</dbReference>
<keyword evidence="1" id="KW-0812">Transmembrane</keyword>
<name>A0ABT9NLA3_9ACTN</name>
<accession>A0ABT9NLA3</accession>
<dbReference type="RefSeq" id="WP_068122082.1">
    <property type="nucleotide sequence ID" value="NZ_CCXJ01000474.1"/>
</dbReference>
<keyword evidence="1" id="KW-1133">Transmembrane helix</keyword>
<evidence type="ECO:0008006" key="4">
    <source>
        <dbReference type="Google" id="ProtNLM"/>
    </source>
</evidence>
<evidence type="ECO:0000256" key="1">
    <source>
        <dbReference type="SAM" id="Phobius"/>
    </source>
</evidence>
<organism evidence="2 3">
    <name type="scientific">Nocardioides massiliensis</name>
    <dbReference type="NCBI Taxonomy" id="1325935"/>
    <lineage>
        <taxon>Bacteria</taxon>
        <taxon>Bacillati</taxon>
        <taxon>Actinomycetota</taxon>
        <taxon>Actinomycetes</taxon>
        <taxon>Propionibacteriales</taxon>
        <taxon>Nocardioidaceae</taxon>
        <taxon>Nocardioides</taxon>
    </lineage>
</organism>
<reference evidence="2 3" key="1">
    <citation type="submission" date="2023-07" db="EMBL/GenBank/DDBJ databases">
        <title>Sequencing the genomes of 1000 actinobacteria strains.</title>
        <authorList>
            <person name="Klenk H.-P."/>
        </authorList>
    </citation>
    <scope>NUCLEOTIDE SEQUENCE [LARGE SCALE GENOMIC DNA]</scope>
    <source>
        <strain evidence="2 3">GD13</strain>
    </source>
</reference>
<protein>
    <recommendedName>
        <fullName evidence="4">PH domain-containing protein</fullName>
    </recommendedName>
</protein>
<gene>
    <name evidence="2" type="ORF">J2S59_001011</name>
</gene>
<proteinExistence type="predicted"/>